<accession>A0A0C2TDT2</accession>
<keyword evidence="1" id="KW-0812">Transmembrane</keyword>
<dbReference type="Proteomes" id="UP000054549">
    <property type="component" value="Unassembled WGS sequence"/>
</dbReference>
<protein>
    <submittedName>
        <fullName evidence="2">Uncharacterized protein</fullName>
    </submittedName>
</protein>
<dbReference type="InParanoid" id="A0A0C2TDT2"/>
<organism evidence="2 3">
    <name type="scientific">Amanita muscaria (strain Koide BX008)</name>
    <dbReference type="NCBI Taxonomy" id="946122"/>
    <lineage>
        <taxon>Eukaryota</taxon>
        <taxon>Fungi</taxon>
        <taxon>Dikarya</taxon>
        <taxon>Basidiomycota</taxon>
        <taxon>Agaricomycotina</taxon>
        <taxon>Agaricomycetes</taxon>
        <taxon>Agaricomycetidae</taxon>
        <taxon>Agaricales</taxon>
        <taxon>Pluteineae</taxon>
        <taxon>Amanitaceae</taxon>
        <taxon>Amanita</taxon>
    </lineage>
</organism>
<keyword evidence="1" id="KW-0472">Membrane</keyword>
<evidence type="ECO:0000313" key="2">
    <source>
        <dbReference type="EMBL" id="KIL64984.1"/>
    </source>
</evidence>
<gene>
    <name evidence="2" type="ORF">M378DRAFT_554566</name>
</gene>
<keyword evidence="1" id="KW-1133">Transmembrane helix</keyword>
<evidence type="ECO:0000313" key="3">
    <source>
        <dbReference type="Proteomes" id="UP000054549"/>
    </source>
</evidence>
<sequence>MAVTFYAGIIIVIIVLIILGAILRQRRLRYTRTVAAPLVANRVVRVEYTSNNGYGQAGATPMPMPAPPPAYTRGPGPYPTYGQSWLPLLLPRPIDCAPMVASDQNHCPVCGMPGDLDHVNHSPPKYHSTS</sequence>
<dbReference type="EMBL" id="KN818245">
    <property type="protein sequence ID" value="KIL64984.1"/>
    <property type="molecule type" value="Genomic_DNA"/>
</dbReference>
<keyword evidence="3" id="KW-1185">Reference proteome</keyword>
<evidence type="ECO:0000256" key="1">
    <source>
        <dbReference type="SAM" id="Phobius"/>
    </source>
</evidence>
<name>A0A0C2TDT2_AMAMK</name>
<dbReference type="AlphaFoldDB" id="A0A0C2TDT2"/>
<reference evidence="2 3" key="1">
    <citation type="submission" date="2014-04" db="EMBL/GenBank/DDBJ databases">
        <title>Evolutionary Origins and Diversification of the Mycorrhizal Mutualists.</title>
        <authorList>
            <consortium name="DOE Joint Genome Institute"/>
            <consortium name="Mycorrhizal Genomics Consortium"/>
            <person name="Kohler A."/>
            <person name="Kuo A."/>
            <person name="Nagy L.G."/>
            <person name="Floudas D."/>
            <person name="Copeland A."/>
            <person name="Barry K.W."/>
            <person name="Cichocki N."/>
            <person name="Veneault-Fourrey C."/>
            <person name="LaButti K."/>
            <person name="Lindquist E.A."/>
            <person name="Lipzen A."/>
            <person name="Lundell T."/>
            <person name="Morin E."/>
            <person name="Murat C."/>
            <person name="Riley R."/>
            <person name="Ohm R."/>
            <person name="Sun H."/>
            <person name="Tunlid A."/>
            <person name="Henrissat B."/>
            <person name="Grigoriev I.V."/>
            <person name="Hibbett D.S."/>
            <person name="Martin F."/>
        </authorList>
    </citation>
    <scope>NUCLEOTIDE SEQUENCE [LARGE SCALE GENOMIC DNA]</scope>
    <source>
        <strain evidence="2 3">Koide BX008</strain>
    </source>
</reference>
<dbReference type="HOGENOM" id="CLU_1937589_0_0_1"/>
<proteinExistence type="predicted"/>
<feature type="transmembrane region" description="Helical" evidence="1">
    <location>
        <begin position="6"/>
        <end position="23"/>
    </location>
</feature>